<feature type="transmembrane region" description="Helical" evidence="8">
    <location>
        <begin position="456"/>
        <end position="477"/>
    </location>
</feature>
<keyword evidence="5 8" id="KW-1133">Transmembrane helix</keyword>
<feature type="transmembrane region" description="Helical" evidence="8">
    <location>
        <begin position="225"/>
        <end position="248"/>
    </location>
</feature>
<dbReference type="PANTHER" id="PTHR43791:SF92">
    <property type="entry name" value="AGL026WP"/>
    <property type="match status" value="1"/>
</dbReference>
<evidence type="ECO:0000256" key="1">
    <source>
        <dbReference type="ARBA" id="ARBA00004141"/>
    </source>
</evidence>
<feature type="transmembrane region" description="Helical" evidence="8">
    <location>
        <begin position="163"/>
        <end position="182"/>
    </location>
</feature>
<evidence type="ECO:0000256" key="2">
    <source>
        <dbReference type="ARBA" id="ARBA00008335"/>
    </source>
</evidence>
<evidence type="ECO:0000256" key="4">
    <source>
        <dbReference type="ARBA" id="ARBA00022692"/>
    </source>
</evidence>
<sequence length="519" mass="57326">MSSPKGNVPDHVEYSPGKDDDNVHLDSQMPMFLVNLSLEEREKMEKKLVRKIDTRLLIMIVVMYILNYLDRNNIASAKLAGLEEDLNLKGEQYQVRISSTRDRRKLTSSSSRHRSASFPSNMILNKFGKPSIYLPGCMLAWGILSTCTAATKSYGGLLACRFILGFVEAAYFPGCLYLLSAWYTRKELVKRTAFLYSGSLISGAFSGLIAAGITNGLSGARGISAWRWLFIIEGAITIFVALISIFIIPDLPRTTSWLTDDEKALAAWRQTEDIGEEDWVDSEQQSMFHGAKLAFKDYKVWLLLGTIYGCTASGAVTTFFPIVMSGLGKDSVTTLLLTTPPYLIGTIVVLIAAWHADKTGERYLHIALPPILAIACFIIAVTTTSFAPRYVAMCLMIGGIYSSYVVVLGYISNILPRPATKRAAALALINCLSNVCQVYTPYLYPNSAAPQYTMAFSYNIAMSAVTIIFATILRIVLGRLNKRLDEEEGTNIASSSSRRENEEDGLPGRAVTQGFRFLL</sequence>
<feature type="transmembrane region" description="Helical" evidence="8">
    <location>
        <begin position="335"/>
        <end position="356"/>
    </location>
</feature>
<protein>
    <recommendedName>
        <fullName evidence="9">Major facilitator superfamily (MFS) profile domain-containing protein</fullName>
    </recommendedName>
</protein>
<feature type="transmembrane region" description="Helical" evidence="8">
    <location>
        <begin position="363"/>
        <end position="384"/>
    </location>
</feature>
<feature type="transmembrane region" description="Helical" evidence="8">
    <location>
        <begin position="390"/>
        <end position="411"/>
    </location>
</feature>
<gene>
    <name evidence="10" type="ORF">PSALAMII_LOCUS9133</name>
</gene>
<reference evidence="10" key="1">
    <citation type="submission" date="2021-07" db="EMBL/GenBank/DDBJ databases">
        <authorList>
            <person name="Branca A.L. A."/>
        </authorList>
    </citation>
    <scope>NUCLEOTIDE SEQUENCE</scope>
</reference>
<proteinExistence type="inferred from homology"/>
<evidence type="ECO:0000313" key="11">
    <source>
        <dbReference type="Proteomes" id="UP001152592"/>
    </source>
</evidence>
<dbReference type="OrthoDB" id="434972at2759"/>
<accession>A0A9W4JW68</accession>
<dbReference type="InterPro" id="IPR036259">
    <property type="entry name" value="MFS_trans_sf"/>
</dbReference>
<feature type="transmembrane region" description="Helical" evidence="8">
    <location>
        <begin position="132"/>
        <end position="151"/>
    </location>
</feature>
<dbReference type="PROSITE" id="PS50850">
    <property type="entry name" value="MFS"/>
    <property type="match status" value="1"/>
</dbReference>
<evidence type="ECO:0000259" key="9">
    <source>
        <dbReference type="PROSITE" id="PS50850"/>
    </source>
</evidence>
<feature type="transmembrane region" description="Helical" evidence="8">
    <location>
        <begin position="52"/>
        <end position="69"/>
    </location>
</feature>
<evidence type="ECO:0000256" key="6">
    <source>
        <dbReference type="ARBA" id="ARBA00023136"/>
    </source>
</evidence>
<organism evidence="10 11">
    <name type="scientific">Penicillium salamii</name>
    <dbReference type="NCBI Taxonomy" id="1612424"/>
    <lineage>
        <taxon>Eukaryota</taxon>
        <taxon>Fungi</taxon>
        <taxon>Dikarya</taxon>
        <taxon>Ascomycota</taxon>
        <taxon>Pezizomycotina</taxon>
        <taxon>Eurotiomycetes</taxon>
        <taxon>Eurotiomycetidae</taxon>
        <taxon>Eurotiales</taxon>
        <taxon>Aspergillaceae</taxon>
        <taxon>Penicillium</taxon>
    </lineage>
</organism>
<comment type="subcellular location">
    <subcellularLocation>
        <location evidence="1">Membrane</location>
        <topology evidence="1">Multi-pass membrane protein</topology>
    </subcellularLocation>
</comment>
<feature type="compositionally biased region" description="Basic and acidic residues" evidence="7">
    <location>
        <begin position="8"/>
        <end position="24"/>
    </location>
</feature>
<dbReference type="GO" id="GO:0016020">
    <property type="term" value="C:membrane"/>
    <property type="evidence" value="ECO:0007669"/>
    <property type="project" value="UniProtKB-SubCell"/>
</dbReference>
<dbReference type="FunFam" id="1.20.1250.20:FF:000057">
    <property type="entry name" value="MFS general substrate transporter"/>
    <property type="match status" value="1"/>
</dbReference>
<dbReference type="Pfam" id="PF07690">
    <property type="entry name" value="MFS_1"/>
    <property type="match status" value="1"/>
</dbReference>
<feature type="transmembrane region" description="Helical" evidence="8">
    <location>
        <begin position="300"/>
        <end position="323"/>
    </location>
</feature>
<dbReference type="Proteomes" id="UP001152592">
    <property type="component" value="Unassembled WGS sequence"/>
</dbReference>
<feature type="region of interest" description="Disordered" evidence="7">
    <location>
        <begin position="1"/>
        <end position="24"/>
    </location>
</feature>
<keyword evidence="4 8" id="KW-0812">Transmembrane</keyword>
<feature type="transmembrane region" description="Helical" evidence="8">
    <location>
        <begin position="423"/>
        <end position="444"/>
    </location>
</feature>
<dbReference type="FunFam" id="1.20.1250.20:FF:000013">
    <property type="entry name" value="MFS general substrate transporter"/>
    <property type="match status" value="1"/>
</dbReference>
<comment type="caution">
    <text evidence="10">The sequence shown here is derived from an EMBL/GenBank/DDBJ whole genome shotgun (WGS) entry which is preliminary data.</text>
</comment>
<dbReference type="EMBL" id="CAJVPD010000271">
    <property type="protein sequence ID" value="CAG8415221.1"/>
    <property type="molecule type" value="Genomic_DNA"/>
</dbReference>
<feature type="transmembrane region" description="Helical" evidence="8">
    <location>
        <begin position="194"/>
        <end position="213"/>
    </location>
</feature>
<dbReference type="InterPro" id="IPR011701">
    <property type="entry name" value="MFS"/>
</dbReference>
<keyword evidence="3" id="KW-0813">Transport</keyword>
<dbReference type="AlphaFoldDB" id="A0A9W4JW68"/>
<evidence type="ECO:0000256" key="7">
    <source>
        <dbReference type="SAM" id="MobiDB-lite"/>
    </source>
</evidence>
<dbReference type="GO" id="GO:0022857">
    <property type="term" value="F:transmembrane transporter activity"/>
    <property type="evidence" value="ECO:0007669"/>
    <property type="project" value="InterPro"/>
</dbReference>
<dbReference type="SUPFAM" id="SSF103473">
    <property type="entry name" value="MFS general substrate transporter"/>
    <property type="match status" value="1"/>
</dbReference>
<dbReference type="InterPro" id="IPR020846">
    <property type="entry name" value="MFS_dom"/>
</dbReference>
<dbReference type="Gene3D" id="1.20.1250.20">
    <property type="entry name" value="MFS general substrate transporter like domains"/>
    <property type="match status" value="2"/>
</dbReference>
<comment type="similarity">
    <text evidence="2">Belongs to the major facilitator superfamily.</text>
</comment>
<dbReference type="PANTHER" id="PTHR43791">
    <property type="entry name" value="PERMEASE-RELATED"/>
    <property type="match status" value="1"/>
</dbReference>
<evidence type="ECO:0000256" key="8">
    <source>
        <dbReference type="SAM" id="Phobius"/>
    </source>
</evidence>
<name>A0A9W4JW68_9EURO</name>
<evidence type="ECO:0000256" key="5">
    <source>
        <dbReference type="ARBA" id="ARBA00022989"/>
    </source>
</evidence>
<evidence type="ECO:0000313" key="10">
    <source>
        <dbReference type="EMBL" id="CAG8415221.1"/>
    </source>
</evidence>
<evidence type="ECO:0000256" key="3">
    <source>
        <dbReference type="ARBA" id="ARBA00022448"/>
    </source>
</evidence>
<feature type="domain" description="Major facilitator superfamily (MFS) profile" evidence="9">
    <location>
        <begin position="56"/>
        <end position="482"/>
    </location>
</feature>
<keyword evidence="6 8" id="KW-0472">Membrane</keyword>
<feature type="region of interest" description="Disordered" evidence="7">
    <location>
        <begin position="488"/>
        <end position="513"/>
    </location>
</feature>